<dbReference type="Proteomes" id="UP000026961">
    <property type="component" value="Chromosome 3"/>
</dbReference>
<evidence type="ECO:0000256" key="7">
    <source>
        <dbReference type="SAM" id="Phobius"/>
    </source>
</evidence>
<reference evidence="9" key="2">
    <citation type="submission" date="2018-05" db="EMBL/GenBank/DDBJ databases">
        <title>OgluRS3 (Oryza glumaepatula Reference Sequence Version 3).</title>
        <authorList>
            <person name="Zhang J."/>
            <person name="Kudrna D."/>
            <person name="Lee S."/>
            <person name="Talag J."/>
            <person name="Welchert J."/>
            <person name="Wing R.A."/>
        </authorList>
    </citation>
    <scope>NUCLEOTIDE SEQUENCE [LARGE SCALE GENOMIC DNA]</scope>
</reference>
<dbReference type="GO" id="GO:0006813">
    <property type="term" value="P:potassium ion transport"/>
    <property type="evidence" value="ECO:0007669"/>
    <property type="project" value="InterPro"/>
</dbReference>
<evidence type="ECO:0000256" key="3">
    <source>
        <dbReference type="ARBA" id="ARBA00022692"/>
    </source>
</evidence>
<proteinExistence type="inferred from homology"/>
<protein>
    <recommendedName>
        <fullName evidence="8">RCK N-terminal domain-containing protein</fullName>
    </recommendedName>
</protein>
<evidence type="ECO:0000256" key="2">
    <source>
        <dbReference type="ARBA" id="ARBA00008577"/>
    </source>
</evidence>
<dbReference type="Pfam" id="PF03140">
    <property type="entry name" value="DUF247"/>
    <property type="match status" value="1"/>
</dbReference>
<dbReference type="PANTHER" id="PTHR31563">
    <property type="entry name" value="ION CHANNEL POLLUX-RELATED"/>
    <property type="match status" value="1"/>
</dbReference>
<dbReference type="HOGENOM" id="CLU_006213_0_0_1"/>
<feature type="domain" description="RCK N-terminal" evidence="8">
    <location>
        <begin position="264"/>
        <end position="413"/>
    </location>
</feature>
<dbReference type="Pfam" id="PF06241">
    <property type="entry name" value="Castor_Poll_mid"/>
    <property type="match status" value="1"/>
</dbReference>
<feature type="compositionally biased region" description="Polar residues" evidence="6">
    <location>
        <begin position="508"/>
        <end position="535"/>
    </location>
</feature>
<accession>A0A0D9Z2G1</accession>
<dbReference type="InterPro" id="IPR010420">
    <property type="entry name" value="CASTOR/POLLUX/SYM8_dom"/>
</dbReference>
<comment type="subcellular location">
    <subcellularLocation>
        <location evidence="1">Membrane</location>
        <topology evidence="1">Multi-pass membrane protein</topology>
    </subcellularLocation>
</comment>
<sequence length="1310" mass="148888">MRSQLDAAAVSSPPRAPAARRCLRPALPLALRFHAFPGQVRVYRGGGIGVGVRSAGHLPSKRGLVRGFDSAMGMNEKVTNGNLEQPTTSTSGNNPSFPAEGNFNVVTVVSITFCVLHKIVIGQMQLMTKFLPWMSHNITSLPLACISDPMKKPVPLKLDVSFPQLPDIRWSISRLYYLFNSQLERNIALKNQQSLEECFWEAWACLISSSTHLRQKTRIERVLGFFLAIWGILFYSRLLSATTEQFRIQMHKVREGAQQQVIEDDHIIICGVNSHLPSILNQLNKFHESSIRLGTATARKQRILLLSDLPRKQIEKLGDSFAKDLNHIDVFTKSCSLSLTKSFERAAANKAKSIIILPAKNERYEVDTDAFLSLLALQSLPQIASIPTIVEASNSTTCDLLKSITGLNVQPVEMAASKLFVQCSRQKGLIKIYRHLLNYHKNVFNLFSFREVVGMKYVDVRRRIPDAVVCGIFRSGMMHFHPCEDEVLTETDKLLLIAPVSWRRRAQSTFSNSPNGAQNSSHYSESTEGQRSSSMALEVNETRLNSIRKRPSKTLSKSNDYTLGPREHVLIVGWRPKVTDMIREYDNYLGPGSVLEILSETPIKERSSIVNPLMQKQLKNIKVNHQVGCPMNYDTLKEAIIKFKKSRKHDQNVPFSVVVISDKDWLGGGMGYMPVTEPCYFPVIYKIEVHLLMDSADTAQVDKQLAYTLLLAENICQKHDIKVEHLVSEIVDTGLGKQMSRIKPSLSFIGAEEVMSLVTAQVAGSSELNEVWKDILNAEGDEIYIKEIGFYMKEGEKISFSELAERAILRREVAVGYVKGKKQYINPTNKLELLSFEMTDQLIVISEFEGQNTRMRKMTASANGDTDETSGLTTPRSCEVPLCSSYENGITRIPEETRLRDPEAYHPKAVCIGPYFHSGRNSPSFRRMEQHKHWCVNRLLERSNHSLEPLVQAFLLRLSKTIKTKSFQQLYAEPVDMTEEGIGMMLLFDGCFILHFLLRHDPNKGAEHEYWTKLDAGLLDHEYETLQWERPWEWSLVAIDMLLLENQIPFVAVRILFDILKTEHDKAVDLTACARNMFNKYLPAGMRTSTRPIRCQDVRCLLQLLYRSLLPNPKLHSDLMKPPPKPPRTGIDPAKKLDTDGVRITRRQQWYWWPLSHFQEPFTFLDIVFSHGKVQIPQLEVSDASIQLLQNLIAFEKCYQGTTSHVANYAAFMDALNSDHHDTELLRKRSIFDVQFTPAQPELSLRRRCKQDVDPSSENYLSRMMVDVVLYKEARASRKKTQTPMSDTAFFAVLAVTAYVLLAFCWYIVS</sequence>
<keyword evidence="5 7" id="KW-0472">Membrane</keyword>
<keyword evidence="4 7" id="KW-1133">Transmembrane helix</keyword>
<feature type="region of interest" description="Disordered" evidence="6">
    <location>
        <begin position="508"/>
        <end position="537"/>
    </location>
</feature>
<dbReference type="Gramene" id="OGLUM03G04540.5">
    <property type="protein sequence ID" value="OGLUM03G04540.5"/>
    <property type="gene ID" value="OGLUM03G04540"/>
</dbReference>
<feature type="transmembrane region" description="Helical" evidence="7">
    <location>
        <begin position="1288"/>
        <end position="1309"/>
    </location>
</feature>
<feature type="region of interest" description="Disordered" evidence="6">
    <location>
        <begin position="1117"/>
        <end position="1136"/>
    </location>
</feature>
<name>A0A0D9Z2G1_9ORYZ</name>
<reference evidence="9" key="1">
    <citation type="submission" date="2015-04" db="UniProtKB">
        <authorList>
            <consortium name="EnsemblPlants"/>
        </authorList>
    </citation>
    <scope>IDENTIFICATION</scope>
</reference>
<evidence type="ECO:0000313" key="9">
    <source>
        <dbReference type="EnsemblPlants" id="OGLUM03G04540.5"/>
    </source>
</evidence>
<evidence type="ECO:0000313" key="10">
    <source>
        <dbReference type="Proteomes" id="UP000026961"/>
    </source>
</evidence>
<dbReference type="PANTHER" id="PTHR31563:SF13">
    <property type="entry name" value="ION CHANNEL POLLUX-LIKE 1-RELATED"/>
    <property type="match status" value="1"/>
</dbReference>
<feature type="transmembrane region" description="Helical" evidence="7">
    <location>
        <begin position="222"/>
        <end position="240"/>
    </location>
</feature>
<dbReference type="Gene3D" id="3.40.50.720">
    <property type="entry name" value="NAD(P)-binding Rossmann-like Domain"/>
    <property type="match status" value="1"/>
</dbReference>
<dbReference type="eggNOG" id="ENOG502QW0U">
    <property type="taxonomic scope" value="Eukaryota"/>
</dbReference>
<keyword evidence="10" id="KW-1185">Reference proteome</keyword>
<dbReference type="InterPro" id="IPR044849">
    <property type="entry name" value="CASTOR/POLLUX/SYM8-like"/>
</dbReference>
<evidence type="ECO:0000256" key="5">
    <source>
        <dbReference type="ARBA" id="ARBA00023136"/>
    </source>
</evidence>
<keyword evidence="3 7" id="KW-0812">Transmembrane</keyword>
<evidence type="ECO:0000256" key="6">
    <source>
        <dbReference type="SAM" id="MobiDB-lite"/>
    </source>
</evidence>
<dbReference type="GO" id="GO:0016020">
    <property type="term" value="C:membrane"/>
    <property type="evidence" value="ECO:0007669"/>
    <property type="project" value="UniProtKB-SubCell"/>
</dbReference>
<evidence type="ECO:0000256" key="4">
    <source>
        <dbReference type="ARBA" id="ARBA00022989"/>
    </source>
</evidence>
<organism evidence="9">
    <name type="scientific">Oryza glumipatula</name>
    <dbReference type="NCBI Taxonomy" id="40148"/>
    <lineage>
        <taxon>Eukaryota</taxon>
        <taxon>Viridiplantae</taxon>
        <taxon>Streptophyta</taxon>
        <taxon>Embryophyta</taxon>
        <taxon>Tracheophyta</taxon>
        <taxon>Spermatophyta</taxon>
        <taxon>Magnoliopsida</taxon>
        <taxon>Liliopsida</taxon>
        <taxon>Poales</taxon>
        <taxon>Poaceae</taxon>
        <taxon>BOP clade</taxon>
        <taxon>Oryzoideae</taxon>
        <taxon>Oryzeae</taxon>
        <taxon>Oryzinae</taxon>
        <taxon>Oryza</taxon>
    </lineage>
</organism>
<evidence type="ECO:0000256" key="1">
    <source>
        <dbReference type="ARBA" id="ARBA00004141"/>
    </source>
</evidence>
<dbReference type="InterPro" id="IPR004158">
    <property type="entry name" value="DUF247_pln"/>
</dbReference>
<dbReference type="EnsemblPlants" id="OGLUM03G04540.5">
    <property type="protein sequence ID" value="OGLUM03G04540.5"/>
    <property type="gene ID" value="OGLUM03G04540"/>
</dbReference>
<evidence type="ECO:0000259" key="8">
    <source>
        <dbReference type="PROSITE" id="PS51201"/>
    </source>
</evidence>
<dbReference type="PROSITE" id="PS51201">
    <property type="entry name" value="RCK_N"/>
    <property type="match status" value="1"/>
</dbReference>
<comment type="similarity">
    <text evidence="2">Belongs to the castor/pollux (TC 1.A.1.23) family.</text>
</comment>
<dbReference type="InterPro" id="IPR003148">
    <property type="entry name" value="RCK_N"/>
</dbReference>
<dbReference type="STRING" id="40148.A0A0D9Z2G1"/>